<dbReference type="InterPro" id="IPR015854">
    <property type="entry name" value="ABC_transpr_LolD-like"/>
</dbReference>
<dbReference type="GO" id="GO:0005886">
    <property type="term" value="C:plasma membrane"/>
    <property type="evidence" value="ECO:0007669"/>
    <property type="project" value="TreeGrafter"/>
</dbReference>
<dbReference type="Proteomes" id="UP000315724">
    <property type="component" value="Chromosome"/>
</dbReference>
<keyword evidence="7" id="KW-1185">Reference proteome</keyword>
<dbReference type="AlphaFoldDB" id="A0A517QNG1"/>
<evidence type="ECO:0000259" key="5">
    <source>
        <dbReference type="PROSITE" id="PS50893"/>
    </source>
</evidence>
<organism evidence="6 7">
    <name type="scientific">Thalassoglobus polymorphus</name>
    <dbReference type="NCBI Taxonomy" id="2527994"/>
    <lineage>
        <taxon>Bacteria</taxon>
        <taxon>Pseudomonadati</taxon>
        <taxon>Planctomycetota</taxon>
        <taxon>Planctomycetia</taxon>
        <taxon>Planctomycetales</taxon>
        <taxon>Planctomycetaceae</taxon>
        <taxon>Thalassoglobus</taxon>
    </lineage>
</organism>
<evidence type="ECO:0000313" key="7">
    <source>
        <dbReference type="Proteomes" id="UP000315724"/>
    </source>
</evidence>
<keyword evidence="1" id="KW-0813">Transport</keyword>
<dbReference type="GO" id="GO:0022857">
    <property type="term" value="F:transmembrane transporter activity"/>
    <property type="evidence" value="ECO:0007669"/>
    <property type="project" value="TreeGrafter"/>
</dbReference>
<feature type="domain" description="ABC transporter" evidence="5">
    <location>
        <begin position="10"/>
        <end position="245"/>
    </location>
</feature>
<dbReference type="Pfam" id="PF00005">
    <property type="entry name" value="ABC_tran"/>
    <property type="match status" value="1"/>
</dbReference>
<evidence type="ECO:0000256" key="3">
    <source>
        <dbReference type="ARBA" id="ARBA00022840"/>
    </source>
</evidence>
<dbReference type="GO" id="GO:0005524">
    <property type="term" value="F:ATP binding"/>
    <property type="evidence" value="ECO:0007669"/>
    <property type="project" value="UniProtKB-KW"/>
</dbReference>
<name>A0A517QNG1_9PLAN</name>
<dbReference type="CDD" id="cd03255">
    <property type="entry name" value="ABC_MJ0796_LolCDE_FtsE"/>
    <property type="match status" value="1"/>
</dbReference>
<dbReference type="EMBL" id="CP036267">
    <property type="protein sequence ID" value="QDT33117.1"/>
    <property type="molecule type" value="Genomic_DNA"/>
</dbReference>
<dbReference type="GO" id="GO:0016887">
    <property type="term" value="F:ATP hydrolysis activity"/>
    <property type="evidence" value="ECO:0007669"/>
    <property type="project" value="InterPro"/>
</dbReference>
<keyword evidence="2" id="KW-0547">Nucleotide-binding</keyword>
<dbReference type="PANTHER" id="PTHR24220:SF86">
    <property type="entry name" value="ABC TRANSPORTER ABCH.1"/>
    <property type="match status" value="1"/>
</dbReference>
<dbReference type="InterPro" id="IPR017911">
    <property type="entry name" value="MacB-like_ATP-bd"/>
</dbReference>
<evidence type="ECO:0000256" key="2">
    <source>
        <dbReference type="ARBA" id="ARBA00022741"/>
    </source>
</evidence>
<keyword evidence="3 6" id="KW-0067">ATP-binding</keyword>
<evidence type="ECO:0000256" key="1">
    <source>
        <dbReference type="ARBA" id="ARBA00022448"/>
    </source>
</evidence>
<evidence type="ECO:0000313" key="6">
    <source>
        <dbReference type="EMBL" id="QDT33117.1"/>
    </source>
</evidence>
<proteinExistence type="inferred from homology"/>
<gene>
    <name evidence="6" type="primary">macB_5</name>
    <name evidence="6" type="ORF">Mal48_23690</name>
</gene>
<dbReference type="FunFam" id="3.40.50.300:FF:000032">
    <property type="entry name" value="Export ABC transporter ATP-binding protein"/>
    <property type="match status" value="1"/>
</dbReference>
<dbReference type="SMART" id="SM00382">
    <property type="entry name" value="AAA"/>
    <property type="match status" value="1"/>
</dbReference>
<dbReference type="Gene3D" id="3.40.50.300">
    <property type="entry name" value="P-loop containing nucleotide triphosphate hydrolases"/>
    <property type="match status" value="1"/>
</dbReference>
<dbReference type="GO" id="GO:0098796">
    <property type="term" value="C:membrane protein complex"/>
    <property type="evidence" value="ECO:0007669"/>
    <property type="project" value="UniProtKB-ARBA"/>
</dbReference>
<evidence type="ECO:0000256" key="4">
    <source>
        <dbReference type="ARBA" id="ARBA00038388"/>
    </source>
</evidence>
<keyword evidence="6" id="KW-0378">Hydrolase</keyword>
<dbReference type="InterPro" id="IPR027417">
    <property type="entry name" value="P-loop_NTPase"/>
</dbReference>
<dbReference type="KEGG" id="tpol:Mal48_23690"/>
<reference evidence="6 7" key="1">
    <citation type="submission" date="2019-02" db="EMBL/GenBank/DDBJ databases">
        <title>Deep-cultivation of Planctomycetes and their phenomic and genomic characterization uncovers novel biology.</title>
        <authorList>
            <person name="Wiegand S."/>
            <person name="Jogler M."/>
            <person name="Boedeker C."/>
            <person name="Pinto D."/>
            <person name="Vollmers J."/>
            <person name="Rivas-Marin E."/>
            <person name="Kohn T."/>
            <person name="Peeters S.H."/>
            <person name="Heuer A."/>
            <person name="Rast P."/>
            <person name="Oberbeckmann S."/>
            <person name="Bunk B."/>
            <person name="Jeske O."/>
            <person name="Meyerdierks A."/>
            <person name="Storesund J.E."/>
            <person name="Kallscheuer N."/>
            <person name="Luecker S."/>
            <person name="Lage O.M."/>
            <person name="Pohl T."/>
            <person name="Merkel B.J."/>
            <person name="Hornburger P."/>
            <person name="Mueller R.-W."/>
            <person name="Bruemmer F."/>
            <person name="Labrenz M."/>
            <person name="Spormann A.M."/>
            <person name="Op den Camp H."/>
            <person name="Overmann J."/>
            <person name="Amann R."/>
            <person name="Jetten M.S.M."/>
            <person name="Mascher T."/>
            <person name="Medema M.H."/>
            <person name="Devos D.P."/>
            <person name="Kaster A.-K."/>
            <person name="Ovreas L."/>
            <person name="Rohde M."/>
            <person name="Galperin M.Y."/>
            <person name="Jogler C."/>
        </authorList>
    </citation>
    <scope>NUCLEOTIDE SEQUENCE [LARGE SCALE GENOMIC DNA]</scope>
    <source>
        <strain evidence="6 7">Mal48</strain>
    </source>
</reference>
<dbReference type="PANTHER" id="PTHR24220">
    <property type="entry name" value="IMPORT ATP-BINDING PROTEIN"/>
    <property type="match status" value="1"/>
</dbReference>
<dbReference type="PROSITE" id="PS50893">
    <property type="entry name" value="ABC_TRANSPORTER_2"/>
    <property type="match status" value="1"/>
</dbReference>
<sequence length="252" mass="27094">MRETVIPAPLQVVDVVKTYRQGESIVNALRGVSLTVQSGEFIAIMGASGSGKSTLLHAIAGLTEIDGGRVLIAGQDLAELSDVPLTRFRQRHLGLVFQSFNLIPSLTAEDNIRLPASGGVGLDQQVEGLLERLGIAARRSHKPGALSGGEQQRIAIARALICNPDILLADEPTGSLDSVTGQQICQLLRELCDEQQRTIVIVTHEPHVAMWADRVVVLKDGLNQAEFRTDGLHDPQAVATNYQDSLQALEVS</sequence>
<dbReference type="EC" id="3.6.3.-" evidence="6"/>
<protein>
    <submittedName>
        <fullName evidence="6">Macrolide export ATP-binding/permease protein MacB</fullName>
        <ecNumber evidence="6">3.6.3.-</ecNumber>
    </submittedName>
</protein>
<dbReference type="SUPFAM" id="SSF52540">
    <property type="entry name" value="P-loop containing nucleoside triphosphate hydrolases"/>
    <property type="match status" value="1"/>
</dbReference>
<dbReference type="InterPro" id="IPR003593">
    <property type="entry name" value="AAA+_ATPase"/>
</dbReference>
<dbReference type="InterPro" id="IPR017871">
    <property type="entry name" value="ABC_transporter-like_CS"/>
</dbReference>
<comment type="similarity">
    <text evidence="4">Belongs to the ABC transporter superfamily. Macrolide exporter (TC 3.A.1.122) family.</text>
</comment>
<accession>A0A517QNG1</accession>
<dbReference type="InterPro" id="IPR003439">
    <property type="entry name" value="ABC_transporter-like_ATP-bd"/>
</dbReference>
<dbReference type="PROSITE" id="PS00211">
    <property type="entry name" value="ABC_TRANSPORTER_1"/>
    <property type="match status" value="1"/>
</dbReference>